<dbReference type="Proteomes" id="UP000887564">
    <property type="component" value="Unplaced"/>
</dbReference>
<name>A0A914SAQ5_PAREQ</name>
<protein>
    <submittedName>
        <fullName evidence="3">Uncharacterized protein</fullName>
    </submittedName>
</protein>
<feature type="compositionally biased region" description="Acidic residues" evidence="1">
    <location>
        <begin position="11"/>
        <end position="21"/>
    </location>
</feature>
<keyword evidence="2" id="KW-1185">Reference proteome</keyword>
<proteinExistence type="predicted"/>
<sequence length="83" mass="9718">MIDLMNSTLLEDIDPETGSYDEDLRPRNVPNPKLQRICEAMKHRALHPGEELPQFESQILKQLLEPRSQYFARQVATEERILN</sequence>
<evidence type="ECO:0000256" key="1">
    <source>
        <dbReference type="SAM" id="MobiDB-lite"/>
    </source>
</evidence>
<dbReference type="WBParaSite" id="PEQ_0001121101-mRNA-1">
    <property type="protein sequence ID" value="PEQ_0001121101-mRNA-1"/>
    <property type="gene ID" value="PEQ_0001121101"/>
</dbReference>
<dbReference type="Gene3D" id="1.10.1600.10">
    <property type="match status" value="1"/>
</dbReference>
<reference evidence="3" key="1">
    <citation type="submission" date="2022-11" db="UniProtKB">
        <authorList>
            <consortium name="WormBaseParasite"/>
        </authorList>
    </citation>
    <scope>IDENTIFICATION</scope>
</reference>
<evidence type="ECO:0000313" key="3">
    <source>
        <dbReference type="WBParaSite" id="PEQ_0001121101-mRNA-1"/>
    </source>
</evidence>
<evidence type="ECO:0000313" key="2">
    <source>
        <dbReference type="Proteomes" id="UP000887564"/>
    </source>
</evidence>
<dbReference type="SUPFAM" id="SSF100939">
    <property type="entry name" value="SPOC domain-like"/>
    <property type="match status" value="1"/>
</dbReference>
<feature type="region of interest" description="Disordered" evidence="1">
    <location>
        <begin position="1"/>
        <end position="28"/>
    </location>
</feature>
<organism evidence="2 3">
    <name type="scientific">Parascaris equorum</name>
    <name type="common">Equine roundworm</name>
    <dbReference type="NCBI Taxonomy" id="6256"/>
    <lineage>
        <taxon>Eukaryota</taxon>
        <taxon>Metazoa</taxon>
        <taxon>Ecdysozoa</taxon>
        <taxon>Nematoda</taxon>
        <taxon>Chromadorea</taxon>
        <taxon>Rhabditida</taxon>
        <taxon>Spirurina</taxon>
        <taxon>Ascaridomorpha</taxon>
        <taxon>Ascaridoidea</taxon>
        <taxon>Ascarididae</taxon>
        <taxon>Parascaris</taxon>
    </lineage>
</organism>
<dbReference type="InterPro" id="IPR016194">
    <property type="entry name" value="SPOC-like_C_dom_sf"/>
</dbReference>
<dbReference type="AlphaFoldDB" id="A0A914SAQ5"/>
<accession>A0A914SAQ5</accession>